<keyword evidence="2" id="KW-0012">Acyltransferase</keyword>
<dbReference type="PROSITE" id="PS51186">
    <property type="entry name" value="GNAT"/>
    <property type="match status" value="1"/>
</dbReference>
<proteinExistence type="predicted"/>
<dbReference type="EMBL" id="JAIBOA010000012">
    <property type="protein sequence ID" value="MBW8484691.1"/>
    <property type="molecule type" value="Genomic_DNA"/>
</dbReference>
<name>A0ABS7FWP6_9ACTN</name>
<dbReference type="InterPro" id="IPR050832">
    <property type="entry name" value="Bact_Acetyltransf"/>
</dbReference>
<dbReference type="Proteomes" id="UP000774570">
    <property type="component" value="Unassembled WGS sequence"/>
</dbReference>
<keyword evidence="1" id="KW-0808">Transferase</keyword>
<feature type="domain" description="N-acetyltransferase" evidence="3">
    <location>
        <begin position="3"/>
        <end position="147"/>
    </location>
</feature>
<sequence length="155" mass="16592">MESPIRPAVAADRGPVQDIVDAAYAPWAELIGIRPLPMEADYGALIAAGRVFVTGAPAALIVLVPEDGALLVENVAVAPAAQGRGLGRRLLAFAEERARALGLPSLRLYTNALMTSNIALYERLGYRETRRDDIGGRHVVHMAKQLPPPHDRVVG</sequence>
<dbReference type="Gene3D" id="3.40.630.30">
    <property type="match status" value="1"/>
</dbReference>
<reference evidence="4 5" key="1">
    <citation type="submission" date="2021-07" db="EMBL/GenBank/DDBJ databases">
        <title>Actinomadura sp. PM05-2 isolated from lichen.</title>
        <authorList>
            <person name="Somphong A."/>
            <person name="Phongsopitanun W."/>
            <person name="Tanasupawat S."/>
            <person name="Peongsungnone V."/>
        </authorList>
    </citation>
    <scope>NUCLEOTIDE SEQUENCE [LARGE SCALE GENOMIC DNA]</scope>
    <source>
        <strain evidence="4 5">PM05-2</strain>
    </source>
</reference>
<dbReference type="RefSeq" id="WP_220167919.1">
    <property type="nucleotide sequence ID" value="NZ_JAIBOA010000012.1"/>
</dbReference>
<dbReference type="CDD" id="cd04301">
    <property type="entry name" value="NAT_SF"/>
    <property type="match status" value="1"/>
</dbReference>
<dbReference type="InterPro" id="IPR016181">
    <property type="entry name" value="Acyl_CoA_acyltransferase"/>
</dbReference>
<dbReference type="Pfam" id="PF00583">
    <property type="entry name" value="Acetyltransf_1"/>
    <property type="match status" value="1"/>
</dbReference>
<gene>
    <name evidence="4" type="ORF">K1Y72_20065</name>
</gene>
<organism evidence="4 5">
    <name type="scientific">Actinomadura parmotrematis</name>
    <dbReference type="NCBI Taxonomy" id="2864039"/>
    <lineage>
        <taxon>Bacteria</taxon>
        <taxon>Bacillati</taxon>
        <taxon>Actinomycetota</taxon>
        <taxon>Actinomycetes</taxon>
        <taxon>Streptosporangiales</taxon>
        <taxon>Thermomonosporaceae</taxon>
        <taxon>Actinomadura</taxon>
    </lineage>
</organism>
<dbReference type="PANTHER" id="PTHR43877">
    <property type="entry name" value="AMINOALKYLPHOSPHONATE N-ACETYLTRANSFERASE-RELATED-RELATED"/>
    <property type="match status" value="1"/>
</dbReference>
<evidence type="ECO:0000313" key="4">
    <source>
        <dbReference type="EMBL" id="MBW8484691.1"/>
    </source>
</evidence>
<accession>A0ABS7FWP6</accession>
<evidence type="ECO:0000256" key="2">
    <source>
        <dbReference type="ARBA" id="ARBA00023315"/>
    </source>
</evidence>
<dbReference type="InterPro" id="IPR000182">
    <property type="entry name" value="GNAT_dom"/>
</dbReference>
<evidence type="ECO:0000259" key="3">
    <source>
        <dbReference type="PROSITE" id="PS51186"/>
    </source>
</evidence>
<comment type="caution">
    <text evidence="4">The sequence shown here is derived from an EMBL/GenBank/DDBJ whole genome shotgun (WGS) entry which is preliminary data.</text>
</comment>
<keyword evidence="5" id="KW-1185">Reference proteome</keyword>
<protein>
    <submittedName>
        <fullName evidence="4">GNAT family N-acetyltransferase</fullName>
    </submittedName>
</protein>
<evidence type="ECO:0000313" key="5">
    <source>
        <dbReference type="Proteomes" id="UP000774570"/>
    </source>
</evidence>
<dbReference type="SUPFAM" id="SSF55729">
    <property type="entry name" value="Acyl-CoA N-acyltransferases (Nat)"/>
    <property type="match status" value="1"/>
</dbReference>
<evidence type="ECO:0000256" key="1">
    <source>
        <dbReference type="ARBA" id="ARBA00022679"/>
    </source>
</evidence>